<name>A0A9D2MNU6_9FIRM</name>
<dbReference type="Gene3D" id="3.40.50.970">
    <property type="match status" value="1"/>
</dbReference>
<organism evidence="7 8">
    <name type="scientific">Candidatus Flavonifractor intestinigallinarum</name>
    <dbReference type="NCBI Taxonomy" id="2838586"/>
    <lineage>
        <taxon>Bacteria</taxon>
        <taxon>Bacillati</taxon>
        <taxon>Bacillota</taxon>
        <taxon>Clostridia</taxon>
        <taxon>Eubacteriales</taxon>
        <taxon>Oscillospiraceae</taxon>
        <taxon>Flavonifractor</taxon>
    </lineage>
</organism>
<dbReference type="PANTHER" id="PTHR47514">
    <property type="entry name" value="TRANSKETOLASE N-TERMINAL SECTION-RELATED"/>
    <property type="match status" value="1"/>
</dbReference>
<evidence type="ECO:0000313" key="7">
    <source>
        <dbReference type="EMBL" id="HJB81088.1"/>
    </source>
</evidence>
<keyword evidence="4" id="KW-0479">Metal-binding</keyword>
<reference evidence="7" key="1">
    <citation type="journal article" date="2021" name="PeerJ">
        <title>Extensive microbial diversity within the chicken gut microbiome revealed by metagenomics and culture.</title>
        <authorList>
            <person name="Gilroy R."/>
            <person name="Ravi A."/>
            <person name="Getino M."/>
            <person name="Pursley I."/>
            <person name="Horton D.L."/>
            <person name="Alikhan N.F."/>
            <person name="Baker D."/>
            <person name="Gharbi K."/>
            <person name="Hall N."/>
            <person name="Watson M."/>
            <person name="Adriaenssens E.M."/>
            <person name="Foster-Nyarko E."/>
            <person name="Jarju S."/>
            <person name="Secka A."/>
            <person name="Antonio M."/>
            <person name="Oren A."/>
            <person name="Chaudhuri R.R."/>
            <person name="La Ragione R."/>
            <person name="Hildebrand F."/>
            <person name="Pallen M.J."/>
        </authorList>
    </citation>
    <scope>NUCLEOTIDE SEQUENCE</scope>
    <source>
        <strain evidence="7">CHK192-8294</strain>
    </source>
</reference>
<comment type="cofactor">
    <cofactor evidence="1">
        <name>thiamine diphosphate</name>
        <dbReference type="ChEBI" id="CHEBI:58937"/>
    </cofactor>
</comment>
<protein>
    <submittedName>
        <fullName evidence="7">Transketolase</fullName>
    </submittedName>
</protein>
<dbReference type="Proteomes" id="UP000823921">
    <property type="component" value="Unassembled WGS sequence"/>
</dbReference>
<evidence type="ECO:0000313" key="8">
    <source>
        <dbReference type="Proteomes" id="UP000823921"/>
    </source>
</evidence>
<dbReference type="EMBL" id="DWXO01000083">
    <property type="protein sequence ID" value="HJB81088.1"/>
    <property type="molecule type" value="Genomic_DNA"/>
</dbReference>
<dbReference type="InterPro" id="IPR029061">
    <property type="entry name" value="THDP-binding"/>
</dbReference>
<gene>
    <name evidence="7" type="ORF">H9712_08880</name>
</gene>
<evidence type="ECO:0000256" key="4">
    <source>
        <dbReference type="ARBA" id="ARBA00022723"/>
    </source>
</evidence>
<accession>A0A9D2MNU6</accession>
<dbReference type="InterPro" id="IPR049557">
    <property type="entry name" value="Transketolase_CS"/>
</dbReference>
<evidence type="ECO:0000256" key="2">
    <source>
        <dbReference type="ARBA" id="ARBA00007131"/>
    </source>
</evidence>
<dbReference type="Pfam" id="PF00456">
    <property type="entry name" value="Transketolase_N"/>
    <property type="match status" value="1"/>
</dbReference>
<proteinExistence type="inferred from homology"/>
<dbReference type="GO" id="GO:0016740">
    <property type="term" value="F:transferase activity"/>
    <property type="evidence" value="ECO:0007669"/>
    <property type="project" value="UniProtKB-KW"/>
</dbReference>
<comment type="similarity">
    <text evidence="2">Belongs to the transketolase family.</text>
</comment>
<evidence type="ECO:0000259" key="6">
    <source>
        <dbReference type="Pfam" id="PF00456"/>
    </source>
</evidence>
<dbReference type="CDD" id="cd02012">
    <property type="entry name" value="TPP_TK"/>
    <property type="match status" value="1"/>
</dbReference>
<keyword evidence="5" id="KW-0786">Thiamine pyrophosphate</keyword>
<dbReference type="PANTHER" id="PTHR47514:SF1">
    <property type="entry name" value="TRANSKETOLASE N-TERMINAL SECTION-RELATED"/>
    <property type="match status" value="1"/>
</dbReference>
<feature type="domain" description="Transketolase N-terminal" evidence="6">
    <location>
        <begin position="14"/>
        <end position="269"/>
    </location>
</feature>
<sequence>MEQSKVHELAVTAARARLLAMDMVHDAASGHIGGSLSSMDIITTLYGHVMRVDPANPRDPDRDRFVLSKGHCTPALYPNLALKGFFPVEDLKLFRSIKGEMSGHAEMRHIKGVDMSTGSLGQGISAAVGMALAGKADQKDYRVYALLGDGEIEEGQVWEAAMSAAKYHLDNLCAIVDVNGLQIDGATADVMPSEPLDKKFEAFNWNVIHVDGHDFEALDQAFQAAAACKGKPTVLLAKTIKGKGVSFMEGDYGWHGKAPNDEQYEKAHAELAATLAELEGK</sequence>
<keyword evidence="3" id="KW-0808">Transferase</keyword>
<dbReference type="InterPro" id="IPR005474">
    <property type="entry name" value="Transketolase_N"/>
</dbReference>
<dbReference type="SUPFAM" id="SSF52518">
    <property type="entry name" value="Thiamin diphosphate-binding fold (THDP-binding)"/>
    <property type="match status" value="1"/>
</dbReference>
<dbReference type="PROSITE" id="PS00801">
    <property type="entry name" value="TRANSKETOLASE_1"/>
    <property type="match status" value="1"/>
</dbReference>
<evidence type="ECO:0000256" key="5">
    <source>
        <dbReference type="ARBA" id="ARBA00023052"/>
    </source>
</evidence>
<evidence type="ECO:0000256" key="3">
    <source>
        <dbReference type="ARBA" id="ARBA00022679"/>
    </source>
</evidence>
<dbReference type="AlphaFoldDB" id="A0A9D2MNU6"/>
<evidence type="ECO:0000256" key="1">
    <source>
        <dbReference type="ARBA" id="ARBA00001964"/>
    </source>
</evidence>
<dbReference type="GO" id="GO:0046872">
    <property type="term" value="F:metal ion binding"/>
    <property type="evidence" value="ECO:0007669"/>
    <property type="project" value="UniProtKB-KW"/>
</dbReference>
<comment type="caution">
    <text evidence="7">The sequence shown here is derived from an EMBL/GenBank/DDBJ whole genome shotgun (WGS) entry which is preliminary data.</text>
</comment>
<reference evidence="7" key="2">
    <citation type="submission" date="2021-04" db="EMBL/GenBank/DDBJ databases">
        <authorList>
            <person name="Gilroy R."/>
        </authorList>
    </citation>
    <scope>NUCLEOTIDE SEQUENCE</scope>
    <source>
        <strain evidence="7">CHK192-8294</strain>
    </source>
</reference>